<accession>A0A553PC04</accession>
<dbReference type="EMBL" id="VCGU01000005">
    <property type="protein sequence ID" value="TRY75213.1"/>
    <property type="molecule type" value="Genomic_DNA"/>
</dbReference>
<dbReference type="Proteomes" id="UP000318571">
    <property type="component" value="Chromosome 2"/>
</dbReference>
<sequence length="162" mass="17744">MAKSAGIGGTVLNNRYIFEDTQLSKAVLLTGPECLGCHCPISNDNRSSLCPHHIAIKAPFTGQSRPRWCSSMRCELTSIEFLYRAIQHVPLTSSHISRTGVVKTESQICSMVYESSAVNTFNERCYYTSPLTRPTTQDSSRVVLGLEQGAEEVIVGSNTSLV</sequence>
<gene>
    <name evidence="1" type="ORF">TCAL_15660</name>
</gene>
<organism evidence="1 2">
    <name type="scientific">Tigriopus californicus</name>
    <name type="common">Marine copepod</name>
    <dbReference type="NCBI Taxonomy" id="6832"/>
    <lineage>
        <taxon>Eukaryota</taxon>
        <taxon>Metazoa</taxon>
        <taxon>Ecdysozoa</taxon>
        <taxon>Arthropoda</taxon>
        <taxon>Crustacea</taxon>
        <taxon>Multicrustacea</taxon>
        <taxon>Hexanauplia</taxon>
        <taxon>Copepoda</taxon>
        <taxon>Harpacticoida</taxon>
        <taxon>Harpacticidae</taxon>
        <taxon>Tigriopus</taxon>
    </lineage>
</organism>
<comment type="caution">
    <text evidence="1">The sequence shown here is derived from an EMBL/GenBank/DDBJ whole genome shotgun (WGS) entry which is preliminary data.</text>
</comment>
<reference evidence="1 2" key="1">
    <citation type="journal article" date="2018" name="Nat. Ecol. Evol.">
        <title>Genomic signatures of mitonuclear coevolution across populations of Tigriopus californicus.</title>
        <authorList>
            <person name="Barreto F.S."/>
            <person name="Watson E.T."/>
            <person name="Lima T.G."/>
            <person name="Willett C.S."/>
            <person name="Edmands S."/>
            <person name="Li W."/>
            <person name="Burton R.S."/>
        </authorList>
    </citation>
    <scope>NUCLEOTIDE SEQUENCE [LARGE SCALE GENOMIC DNA]</scope>
    <source>
        <strain evidence="1 2">San Diego</strain>
    </source>
</reference>
<proteinExistence type="predicted"/>
<evidence type="ECO:0000313" key="2">
    <source>
        <dbReference type="Proteomes" id="UP000318571"/>
    </source>
</evidence>
<keyword evidence="2" id="KW-1185">Reference proteome</keyword>
<protein>
    <submittedName>
        <fullName evidence="1">Uncharacterized protein</fullName>
    </submittedName>
</protein>
<name>A0A553PC04_TIGCA</name>
<evidence type="ECO:0000313" key="1">
    <source>
        <dbReference type="EMBL" id="TRY75213.1"/>
    </source>
</evidence>
<dbReference type="AlphaFoldDB" id="A0A553PC04"/>